<comment type="catalytic activity">
    <reaction evidence="7">
        <text>L-lysyl-[histone] + S-adenosyl-L-methionine = N(6)-methyl-L-lysyl-[histone] + S-adenosyl-L-homocysteine + H(+)</text>
        <dbReference type="Rhea" id="RHEA:10024"/>
        <dbReference type="Rhea" id="RHEA-COMP:9845"/>
        <dbReference type="Rhea" id="RHEA-COMP:9846"/>
        <dbReference type="ChEBI" id="CHEBI:15378"/>
        <dbReference type="ChEBI" id="CHEBI:29969"/>
        <dbReference type="ChEBI" id="CHEBI:57856"/>
        <dbReference type="ChEBI" id="CHEBI:59789"/>
        <dbReference type="ChEBI" id="CHEBI:61929"/>
    </reaction>
    <physiologicalReaction direction="left-to-right" evidence="7">
        <dbReference type="Rhea" id="RHEA:10025"/>
    </physiologicalReaction>
</comment>
<keyword evidence="17" id="KW-1185">Reference proteome</keyword>
<dbReference type="CDD" id="cd02440">
    <property type="entry name" value="AdoMet_MTases"/>
    <property type="match status" value="1"/>
</dbReference>
<dbReference type="AlphaFoldDB" id="A0A914QZU0"/>
<dbReference type="PANTHER" id="PTHR45875">
    <property type="entry name" value="METHYLTRANSFERASE N6AMT1"/>
    <property type="match status" value="1"/>
</dbReference>
<dbReference type="WBParaSite" id="PDA_v2.g9445.t1">
    <property type="protein sequence ID" value="PDA_v2.g9445.t1"/>
    <property type="gene ID" value="PDA_v2.g9445"/>
</dbReference>
<evidence type="ECO:0000256" key="9">
    <source>
        <dbReference type="ARBA" id="ARBA00053180"/>
    </source>
</evidence>
<evidence type="ECO:0000256" key="15">
    <source>
        <dbReference type="ARBA" id="ARBA00093624"/>
    </source>
</evidence>
<dbReference type="InterPro" id="IPR029063">
    <property type="entry name" value="SAM-dependent_MTases_sf"/>
</dbReference>
<proteinExistence type="inferred from homology"/>
<comment type="catalytic activity">
    <reaction evidence="8">
        <text>methylarsonous acid + S-adenosyl-L-methionine = dimethylarsinate + S-adenosyl-L-homocysteine + 2 H(+)</text>
        <dbReference type="Rhea" id="RHEA:11684"/>
        <dbReference type="ChEBI" id="CHEBI:15378"/>
        <dbReference type="ChEBI" id="CHEBI:16223"/>
        <dbReference type="ChEBI" id="CHEBI:17826"/>
        <dbReference type="ChEBI" id="CHEBI:57856"/>
        <dbReference type="ChEBI" id="CHEBI:59789"/>
    </reaction>
</comment>
<evidence type="ECO:0000256" key="12">
    <source>
        <dbReference type="ARBA" id="ARBA00076540"/>
    </source>
</evidence>
<evidence type="ECO:0000256" key="14">
    <source>
        <dbReference type="ARBA" id="ARBA00083337"/>
    </source>
</evidence>
<evidence type="ECO:0000256" key="8">
    <source>
        <dbReference type="ARBA" id="ARBA00050903"/>
    </source>
</evidence>
<evidence type="ECO:0000256" key="7">
    <source>
        <dbReference type="ARBA" id="ARBA00048619"/>
    </source>
</evidence>
<reference evidence="18" key="1">
    <citation type="submission" date="2022-11" db="UniProtKB">
        <authorList>
            <consortium name="WormBaseParasite"/>
        </authorList>
    </citation>
    <scope>IDENTIFICATION</scope>
</reference>
<keyword evidence="4" id="KW-0808">Transferase</keyword>
<organism evidence="17 18">
    <name type="scientific">Panagrolaimus davidi</name>
    <dbReference type="NCBI Taxonomy" id="227884"/>
    <lineage>
        <taxon>Eukaryota</taxon>
        <taxon>Metazoa</taxon>
        <taxon>Ecdysozoa</taxon>
        <taxon>Nematoda</taxon>
        <taxon>Chromadorea</taxon>
        <taxon>Rhabditida</taxon>
        <taxon>Tylenchina</taxon>
        <taxon>Panagrolaimomorpha</taxon>
        <taxon>Panagrolaimoidea</taxon>
        <taxon>Panagrolaimidae</taxon>
        <taxon>Panagrolaimus</taxon>
    </lineage>
</organism>
<evidence type="ECO:0000256" key="4">
    <source>
        <dbReference type="ARBA" id="ARBA00022679"/>
    </source>
</evidence>
<dbReference type="GO" id="GO:0035657">
    <property type="term" value="C:eRF1 methyltransferase complex"/>
    <property type="evidence" value="ECO:0007669"/>
    <property type="project" value="TreeGrafter"/>
</dbReference>
<name>A0A914QZU0_9BILA</name>
<comment type="similarity">
    <text evidence="2">Belongs to the eukaryotic/archaeal PrmC-related family.</text>
</comment>
<sequence>MTESNIPTPIWGKLDETVYEPAEDSFLLMDAFESEASQISRINPSIIVEIGVGSGVVTSFIRSLITSLNPSTTFINFGTDLNPSALAATLNTAKLNNQKIPELIQCDLLSPFLVRWKGLIDILIFNPPYVPTENEPLNHLERCYAGGPTGRDAVDRLIPSLSTMLSPSGIFYLVALKSNNISDIFEFASKHFLHGSIVLERRCGREYLYILKFVKSK</sequence>
<dbReference type="InterPro" id="IPR052190">
    <property type="entry name" value="Euk-Arch_PrmC-MTase"/>
</dbReference>
<dbReference type="PROSITE" id="PS00092">
    <property type="entry name" value="N6_MTASE"/>
    <property type="match status" value="1"/>
</dbReference>
<dbReference type="GO" id="GO:0003676">
    <property type="term" value="F:nucleic acid binding"/>
    <property type="evidence" value="ECO:0007669"/>
    <property type="project" value="InterPro"/>
</dbReference>
<evidence type="ECO:0000256" key="16">
    <source>
        <dbReference type="ARBA" id="ARBA00093667"/>
    </source>
</evidence>
<dbReference type="Proteomes" id="UP000887578">
    <property type="component" value="Unplaced"/>
</dbReference>
<evidence type="ECO:0000313" key="17">
    <source>
        <dbReference type="Proteomes" id="UP000887578"/>
    </source>
</evidence>
<dbReference type="SUPFAM" id="SSF53335">
    <property type="entry name" value="S-adenosyl-L-methionine-dependent methyltransferases"/>
    <property type="match status" value="1"/>
</dbReference>
<comment type="subcellular location">
    <subcellularLocation>
        <location evidence="1">Nucleus</location>
    </subcellularLocation>
</comment>
<comment type="function">
    <text evidence="9">Methyltransferase that can methylate proteins and, to a lower extent, arsenic. Catalytic subunit of a heterodimer with TRMT112, which monomethylates 'Lys-12' of histone H4 (H4K12me1), a modification present at the promoters of numerous genes encoding cell cycle regulators. Catalytic subunit of a heterodimer with TRMT112, which catalyzes N5-methylation of Glu residue of proteins with a Gly-Gln-Xaa-Xaa-Xaa-Arg motif. Methylates ETF1 on 'Gln-185'; ETF1 needs to be complexed to ERF3 in its GTP-bound form to be efficiently methylated. May also play a role in the modulation of arsenic-induced toxicity by mediating the conversion of monomethylarsonous acid (3+) into the less toxic dimethylarsonic acid. It however only plays a limited role in arsenic metabolism compared with AS3MT.</text>
</comment>
<evidence type="ECO:0000256" key="3">
    <source>
        <dbReference type="ARBA" id="ARBA00022603"/>
    </source>
</evidence>
<dbReference type="InterPro" id="IPR002052">
    <property type="entry name" value="DNA_methylase_N6_adenine_CS"/>
</dbReference>
<dbReference type="Gene3D" id="3.40.50.150">
    <property type="entry name" value="Vaccinia Virus protein VP39"/>
    <property type="match status" value="1"/>
</dbReference>
<evidence type="ECO:0000256" key="6">
    <source>
        <dbReference type="ARBA" id="ARBA00023242"/>
    </source>
</evidence>
<evidence type="ECO:0000256" key="5">
    <source>
        <dbReference type="ARBA" id="ARBA00022691"/>
    </source>
</evidence>
<keyword evidence="3" id="KW-0489">Methyltransferase</keyword>
<dbReference type="GO" id="GO:0005634">
    <property type="term" value="C:nucleus"/>
    <property type="evidence" value="ECO:0007669"/>
    <property type="project" value="UniProtKB-SubCell"/>
</dbReference>
<keyword evidence="5" id="KW-0949">S-adenosyl-L-methionine</keyword>
<dbReference type="FunFam" id="3.40.50.150:FF:000077">
    <property type="entry name" value="HemK methyltransferase family member 2"/>
    <property type="match status" value="1"/>
</dbReference>
<evidence type="ECO:0000256" key="1">
    <source>
        <dbReference type="ARBA" id="ARBA00004123"/>
    </source>
</evidence>
<protein>
    <recommendedName>
        <fullName evidence="15">Methyltransferase HEMK2</fullName>
    </recommendedName>
    <alternativeName>
        <fullName evidence="14">HemK methyltransferase family member 2</fullName>
    </alternativeName>
    <alternativeName>
        <fullName evidence="12">Lysine N-methyltransferase 9</fullName>
    </alternativeName>
    <alternativeName>
        <fullName evidence="11">Methylarsonite methyltransferase N6AMT1</fullName>
    </alternativeName>
    <alternativeName>
        <fullName evidence="16">Methyltransferase N6AMT1</fullName>
    </alternativeName>
    <alternativeName>
        <fullName evidence="13">Protein N(5)-glutamine methyltransferase</fullName>
    </alternativeName>
</protein>
<dbReference type="GO" id="GO:0036009">
    <property type="term" value="F:protein-glutamine N-methyltransferase activity"/>
    <property type="evidence" value="ECO:0007669"/>
    <property type="project" value="UniProtKB-ARBA"/>
</dbReference>
<evidence type="ECO:0000256" key="2">
    <source>
        <dbReference type="ARBA" id="ARBA00006149"/>
    </source>
</evidence>
<dbReference type="PANTHER" id="PTHR45875:SF1">
    <property type="entry name" value="METHYLTRANSFERASE N6AMT1"/>
    <property type="match status" value="1"/>
</dbReference>
<evidence type="ECO:0000256" key="11">
    <source>
        <dbReference type="ARBA" id="ARBA00075330"/>
    </source>
</evidence>
<evidence type="ECO:0000313" key="18">
    <source>
        <dbReference type="WBParaSite" id="PDA_v2.g9445.t1"/>
    </source>
</evidence>
<evidence type="ECO:0000256" key="13">
    <source>
        <dbReference type="ARBA" id="ARBA00080992"/>
    </source>
</evidence>
<accession>A0A914QZU0</accession>
<comment type="subunit">
    <text evidence="10">Heterodimer; heterodimerization with TRMT112 is required for S-adenosyl-L-methionine-binding.</text>
</comment>
<dbReference type="GO" id="GO:0032259">
    <property type="term" value="P:methylation"/>
    <property type="evidence" value="ECO:0007669"/>
    <property type="project" value="UniProtKB-KW"/>
</dbReference>
<keyword evidence="6" id="KW-0539">Nucleus</keyword>
<evidence type="ECO:0000256" key="10">
    <source>
        <dbReference type="ARBA" id="ARBA00062344"/>
    </source>
</evidence>